<feature type="binding site" evidence="13">
    <location>
        <position position="187"/>
    </location>
    <ligand>
        <name>sn-glycerol 3-phosphate</name>
        <dbReference type="ChEBI" id="CHEBI:57597"/>
    </ligand>
</feature>
<dbReference type="SUPFAM" id="SSF51735">
    <property type="entry name" value="NAD(P)-binding Rossmann-fold domains"/>
    <property type="match status" value="1"/>
</dbReference>
<feature type="binding site" evidence="13">
    <location>
        <position position="134"/>
    </location>
    <ligand>
        <name>sn-glycerol 3-phosphate</name>
        <dbReference type="ChEBI" id="CHEBI:57597"/>
    </ligand>
</feature>
<dbReference type="GO" id="GO:0051287">
    <property type="term" value="F:NAD binding"/>
    <property type="evidence" value="ECO:0007669"/>
    <property type="project" value="InterPro"/>
</dbReference>
<evidence type="ECO:0000256" key="1">
    <source>
        <dbReference type="ARBA" id="ARBA00011009"/>
    </source>
</evidence>
<feature type="binding site" evidence="13">
    <location>
        <position position="251"/>
    </location>
    <ligand>
        <name>NADPH</name>
        <dbReference type="ChEBI" id="CHEBI:57783"/>
    </ligand>
</feature>
<feature type="binding site" evidence="13">
    <location>
        <position position="132"/>
    </location>
    <ligand>
        <name>sn-glycerol 3-phosphate</name>
        <dbReference type="ChEBI" id="CHEBI:57597"/>
    </ligand>
</feature>
<feature type="domain" description="Glycerol-3-phosphate dehydrogenase NAD-dependent N-terminal" evidence="18">
    <location>
        <begin position="2"/>
        <end position="156"/>
    </location>
</feature>
<evidence type="ECO:0000256" key="17">
    <source>
        <dbReference type="RuleBase" id="RU000437"/>
    </source>
</evidence>
<dbReference type="GO" id="GO:0008654">
    <property type="term" value="P:phospholipid biosynthetic process"/>
    <property type="evidence" value="ECO:0007669"/>
    <property type="project" value="UniProtKB-KW"/>
</dbReference>
<feature type="binding site" evidence="15">
    <location>
        <begin position="251"/>
        <end position="252"/>
    </location>
    <ligand>
        <name>substrate</name>
    </ligand>
</feature>
<dbReference type="SUPFAM" id="SSF48179">
    <property type="entry name" value="6-phosphogluconate dehydrogenase C-terminal domain-like"/>
    <property type="match status" value="1"/>
</dbReference>
<comment type="catalytic activity">
    <reaction evidence="9">
        <text>sn-glycerol 3-phosphate + NADP(+) = dihydroxyacetone phosphate + NADPH + H(+)</text>
        <dbReference type="Rhea" id="RHEA:11096"/>
        <dbReference type="ChEBI" id="CHEBI:15378"/>
        <dbReference type="ChEBI" id="CHEBI:57597"/>
        <dbReference type="ChEBI" id="CHEBI:57642"/>
        <dbReference type="ChEBI" id="CHEBI:57783"/>
        <dbReference type="ChEBI" id="CHEBI:58349"/>
        <dbReference type="EC" id="1.1.1.94"/>
    </reaction>
    <physiologicalReaction direction="right-to-left" evidence="9">
        <dbReference type="Rhea" id="RHEA:11098"/>
    </physiologicalReaction>
</comment>
<feature type="binding site" evidence="13">
    <location>
        <position position="103"/>
    </location>
    <ligand>
        <name>sn-glycerol 3-phosphate</name>
        <dbReference type="ChEBI" id="CHEBI:57597"/>
    </ligand>
</feature>
<evidence type="ECO:0000256" key="16">
    <source>
        <dbReference type="PIRSR" id="PIRSR000114-3"/>
    </source>
</evidence>
<dbReference type="Pfam" id="PF01210">
    <property type="entry name" value="NAD_Gly3P_dh_N"/>
    <property type="match status" value="1"/>
</dbReference>
<dbReference type="InterPro" id="IPR008927">
    <property type="entry name" value="6-PGluconate_DH-like_C_sf"/>
</dbReference>
<comment type="catalytic activity">
    <reaction evidence="13">
        <text>sn-glycerol 3-phosphate + NAD(+) = dihydroxyacetone phosphate + NADH + H(+)</text>
        <dbReference type="Rhea" id="RHEA:11092"/>
        <dbReference type="ChEBI" id="CHEBI:15378"/>
        <dbReference type="ChEBI" id="CHEBI:57540"/>
        <dbReference type="ChEBI" id="CHEBI:57597"/>
        <dbReference type="ChEBI" id="CHEBI:57642"/>
        <dbReference type="ChEBI" id="CHEBI:57945"/>
        <dbReference type="EC" id="1.1.1.94"/>
    </reaction>
</comment>
<dbReference type="GO" id="GO:0006650">
    <property type="term" value="P:glycerophospholipid metabolic process"/>
    <property type="evidence" value="ECO:0007669"/>
    <property type="project" value="UniProtKB-UniRule"/>
</dbReference>
<dbReference type="FunFam" id="1.10.1040.10:FF:000001">
    <property type="entry name" value="Glycerol-3-phosphate dehydrogenase [NAD(P)+]"/>
    <property type="match status" value="1"/>
</dbReference>
<feature type="binding site" evidence="13">
    <location>
        <position position="252"/>
    </location>
    <ligand>
        <name>sn-glycerol 3-phosphate</name>
        <dbReference type="ChEBI" id="CHEBI:57597"/>
    </ligand>
</feature>
<dbReference type="EMBL" id="CP073355">
    <property type="protein sequence ID" value="URA10007.1"/>
    <property type="molecule type" value="Genomic_DNA"/>
</dbReference>
<dbReference type="NCBIfam" id="NF000940">
    <property type="entry name" value="PRK00094.1-2"/>
    <property type="match status" value="1"/>
</dbReference>
<dbReference type="FunFam" id="3.40.50.720:FF:000019">
    <property type="entry name" value="Glycerol-3-phosphate dehydrogenase [NAD(P)+]"/>
    <property type="match status" value="1"/>
</dbReference>
<dbReference type="HAMAP" id="MF_00394">
    <property type="entry name" value="NAD_Glyc3P_dehydrog"/>
    <property type="match status" value="1"/>
</dbReference>
<comment type="similarity">
    <text evidence="1 13 17">Belongs to the NAD-dependent glycerol-3-phosphate dehydrogenase family.</text>
</comment>
<keyword evidence="6 13" id="KW-0443">Lipid metabolism</keyword>
<feature type="binding site" evidence="13">
    <location>
        <position position="136"/>
    </location>
    <ligand>
        <name>NADPH</name>
        <dbReference type="ChEBI" id="CHEBI:57783"/>
    </ligand>
</feature>
<feature type="binding site" evidence="13">
    <location>
        <position position="275"/>
    </location>
    <ligand>
        <name>NADPH</name>
        <dbReference type="ChEBI" id="CHEBI:57783"/>
    </ligand>
</feature>
<organism evidence="20 21">
    <name type="scientific">Thermospira aquatica</name>
    <dbReference type="NCBI Taxonomy" id="2828656"/>
    <lineage>
        <taxon>Bacteria</taxon>
        <taxon>Pseudomonadati</taxon>
        <taxon>Spirochaetota</taxon>
        <taxon>Spirochaetia</taxon>
        <taxon>Brevinematales</taxon>
        <taxon>Thermospiraceae</taxon>
        <taxon>Thermospira</taxon>
    </lineage>
</organism>
<sequence length="329" mass="35888">MKVAIIGGGGWGTALALQIRRNHRVTIWSYDQGEAALFNEKRENVYYLPGVKLPDDIVFTTEDAVVDDADIVLFVTPSKFFRSVVKRFAPRVKPRQLLVSATKGLEFPSEKRMTEILAEELPGHENIVALSGPTHAEEVSRDVPTAIVAASLNEEAARAIQEAFSTEFFRVYRNTDVIGVELCAAIKNVVAIAAGMVRGLGFGDNTMAALITRGLAEMRRLGLKKGAQEATFSGLAGAGDLIVTCTSRHSRNGRVGEALAQGKSIEEILASMKMVAEGVETVRPVLKMAGEEGVEVPISQAVYNVIYEHQHPLEVMKQLMLRPLKDETQ</sequence>
<protein>
    <recommendedName>
        <fullName evidence="11 13">Glycerol-3-phosphate dehydrogenase [NAD(P)+]</fullName>
        <ecNumber evidence="10 13">1.1.1.94</ecNumber>
    </recommendedName>
    <alternativeName>
        <fullName evidence="13">NAD(P)(+)-dependent glycerol-3-phosphate dehydrogenase</fullName>
    </alternativeName>
    <alternativeName>
        <fullName evidence="12 13">NAD(P)H-dependent dihydroxyacetone-phosphate reductase</fullName>
    </alternativeName>
</protein>
<dbReference type="PANTHER" id="PTHR11728">
    <property type="entry name" value="GLYCEROL-3-PHOSPHATE DEHYDROGENASE"/>
    <property type="match status" value="1"/>
</dbReference>
<dbReference type="NCBIfam" id="NF000942">
    <property type="entry name" value="PRK00094.1-4"/>
    <property type="match status" value="1"/>
</dbReference>
<evidence type="ECO:0000256" key="14">
    <source>
        <dbReference type="PIRSR" id="PIRSR000114-1"/>
    </source>
</evidence>
<keyword evidence="13" id="KW-0963">Cytoplasm</keyword>
<reference evidence="20" key="1">
    <citation type="submission" date="2021-04" db="EMBL/GenBank/DDBJ databases">
        <authorList>
            <person name="Postec A."/>
        </authorList>
    </citation>
    <scope>NUCLEOTIDE SEQUENCE</scope>
    <source>
        <strain evidence="20">F1F22</strain>
    </source>
</reference>
<evidence type="ECO:0000313" key="21">
    <source>
        <dbReference type="Proteomes" id="UP001056539"/>
    </source>
</evidence>
<dbReference type="GO" id="GO:0046168">
    <property type="term" value="P:glycerol-3-phosphate catabolic process"/>
    <property type="evidence" value="ECO:0007669"/>
    <property type="project" value="InterPro"/>
</dbReference>
<dbReference type="KEGG" id="taqu:KDW03_11075"/>
<evidence type="ECO:0000313" key="20">
    <source>
        <dbReference type="EMBL" id="URA10007.1"/>
    </source>
</evidence>
<dbReference type="PRINTS" id="PR00077">
    <property type="entry name" value="GPDHDRGNASE"/>
</dbReference>
<feature type="binding site" evidence="13">
    <location>
        <position position="240"/>
    </location>
    <ligand>
        <name>sn-glycerol 3-phosphate</name>
        <dbReference type="ChEBI" id="CHEBI:57597"/>
    </ligand>
</feature>
<dbReference type="InterPro" id="IPR013328">
    <property type="entry name" value="6PGD_dom2"/>
</dbReference>
<comment type="pathway">
    <text evidence="13">Membrane lipid metabolism; glycerophospholipid metabolism.</text>
</comment>
<reference evidence="20" key="2">
    <citation type="submission" date="2022-06" db="EMBL/GenBank/DDBJ databases">
        <title>Thermospira aquatica gen. nov., sp. nov.</title>
        <authorList>
            <person name="Ben Ali Gam Z."/>
            <person name="Labat M."/>
        </authorList>
    </citation>
    <scope>NUCLEOTIDE SEQUENCE</scope>
    <source>
        <strain evidence="20">F1F22</strain>
    </source>
</reference>
<dbReference type="Gene3D" id="3.40.50.720">
    <property type="entry name" value="NAD(P)-binding Rossmann-like Domain"/>
    <property type="match status" value="1"/>
</dbReference>
<evidence type="ECO:0000259" key="19">
    <source>
        <dbReference type="Pfam" id="PF07479"/>
    </source>
</evidence>
<feature type="binding site" evidence="13">
    <location>
        <position position="47"/>
    </location>
    <ligand>
        <name>NADPH</name>
        <dbReference type="ChEBI" id="CHEBI:57783"/>
    </ligand>
</feature>
<gene>
    <name evidence="13" type="primary">gpsA</name>
    <name evidence="20" type="ORF">KDW03_11075</name>
</gene>
<keyword evidence="8 13" id="KW-1208">Phospholipid metabolism</keyword>
<evidence type="ECO:0000259" key="18">
    <source>
        <dbReference type="Pfam" id="PF01210"/>
    </source>
</evidence>
<feature type="binding site" evidence="13">
    <location>
        <position position="277"/>
    </location>
    <ligand>
        <name>NADPH</name>
        <dbReference type="ChEBI" id="CHEBI:57783"/>
    </ligand>
</feature>
<evidence type="ECO:0000256" key="2">
    <source>
        <dbReference type="ARBA" id="ARBA00022516"/>
    </source>
</evidence>
<feature type="binding site" evidence="13">
    <location>
        <position position="251"/>
    </location>
    <ligand>
        <name>sn-glycerol 3-phosphate</name>
        <dbReference type="ChEBI" id="CHEBI:57597"/>
    </ligand>
</feature>
<accession>A0AAX3BCH1</accession>
<dbReference type="InterPro" id="IPR006109">
    <property type="entry name" value="G3P_DH_NAD-dep_C"/>
</dbReference>
<proteinExistence type="inferred from homology"/>
<evidence type="ECO:0000256" key="3">
    <source>
        <dbReference type="ARBA" id="ARBA00022857"/>
    </source>
</evidence>
<dbReference type="PANTHER" id="PTHR11728:SF1">
    <property type="entry name" value="GLYCEROL-3-PHOSPHATE DEHYDROGENASE [NAD(+)] 2, CHLOROPLASTIC"/>
    <property type="match status" value="1"/>
</dbReference>
<dbReference type="EC" id="1.1.1.94" evidence="10 13"/>
<dbReference type="Pfam" id="PF07479">
    <property type="entry name" value="NAD_Gly3P_dh_C"/>
    <property type="match status" value="1"/>
</dbReference>
<feature type="binding site" evidence="13">
    <location>
        <position position="11"/>
    </location>
    <ligand>
        <name>NADPH</name>
        <dbReference type="ChEBI" id="CHEBI:57783"/>
    </ligand>
</feature>
<feature type="binding site" evidence="16">
    <location>
        <position position="251"/>
    </location>
    <ligand>
        <name>NAD(+)</name>
        <dbReference type="ChEBI" id="CHEBI:57540"/>
    </ligand>
</feature>
<name>A0AAX3BCH1_9SPIR</name>
<dbReference type="PIRSF" id="PIRSF000114">
    <property type="entry name" value="Glycerol-3-P_dh"/>
    <property type="match status" value="1"/>
</dbReference>
<evidence type="ECO:0000256" key="13">
    <source>
        <dbReference type="HAMAP-Rule" id="MF_00394"/>
    </source>
</evidence>
<keyword evidence="21" id="KW-1185">Reference proteome</keyword>
<evidence type="ECO:0000256" key="6">
    <source>
        <dbReference type="ARBA" id="ARBA00023098"/>
    </source>
</evidence>
<keyword evidence="3 13" id="KW-0521">NADP</keyword>
<evidence type="ECO:0000256" key="11">
    <source>
        <dbReference type="ARBA" id="ARBA00069372"/>
    </source>
</evidence>
<evidence type="ECO:0000256" key="9">
    <source>
        <dbReference type="ARBA" id="ARBA00052716"/>
    </source>
</evidence>
<dbReference type="Proteomes" id="UP001056539">
    <property type="component" value="Chromosome"/>
</dbReference>
<feature type="binding site" evidence="16">
    <location>
        <begin position="7"/>
        <end position="12"/>
    </location>
    <ligand>
        <name>NAD(+)</name>
        <dbReference type="ChEBI" id="CHEBI:57540"/>
    </ligand>
</feature>
<feature type="binding site" evidence="16">
    <location>
        <position position="80"/>
    </location>
    <ligand>
        <name>NAD(+)</name>
        <dbReference type="ChEBI" id="CHEBI:57540"/>
    </ligand>
</feature>
<dbReference type="GO" id="GO:0047952">
    <property type="term" value="F:glycerol-3-phosphate dehydrogenase [NAD(P)+] activity"/>
    <property type="evidence" value="ECO:0007669"/>
    <property type="project" value="UniProtKB-UniRule"/>
</dbReference>
<evidence type="ECO:0000256" key="5">
    <source>
        <dbReference type="ARBA" id="ARBA00023027"/>
    </source>
</evidence>
<evidence type="ECO:0000256" key="7">
    <source>
        <dbReference type="ARBA" id="ARBA00023209"/>
    </source>
</evidence>
<dbReference type="Gene3D" id="1.10.1040.10">
    <property type="entry name" value="N-(1-d-carboxylethyl)-l-norvaline Dehydrogenase, domain 2"/>
    <property type="match status" value="1"/>
</dbReference>
<comment type="caution">
    <text evidence="13">Lacks conserved residue(s) required for the propagation of feature annotation.</text>
</comment>
<evidence type="ECO:0000256" key="12">
    <source>
        <dbReference type="ARBA" id="ARBA00080511"/>
    </source>
</evidence>
<evidence type="ECO:0000256" key="10">
    <source>
        <dbReference type="ARBA" id="ARBA00066687"/>
    </source>
</evidence>
<keyword evidence="13" id="KW-0547">Nucleotide-binding</keyword>
<dbReference type="InterPro" id="IPR036291">
    <property type="entry name" value="NAD(P)-bd_dom_sf"/>
</dbReference>
<keyword evidence="7 13" id="KW-0594">Phospholipid biosynthesis</keyword>
<evidence type="ECO:0000256" key="4">
    <source>
        <dbReference type="ARBA" id="ARBA00023002"/>
    </source>
</evidence>
<evidence type="ECO:0000256" key="15">
    <source>
        <dbReference type="PIRSR" id="PIRSR000114-2"/>
    </source>
</evidence>
<evidence type="ECO:0000256" key="8">
    <source>
        <dbReference type="ARBA" id="ARBA00023264"/>
    </source>
</evidence>
<feature type="binding site" evidence="13">
    <location>
        <position position="250"/>
    </location>
    <ligand>
        <name>sn-glycerol 3-phosphate</name>
        <dbReference type="ChEBI" id="CHEBI:57597"/>
    </ligand>
</feature>
<feature type="binding site" evidence="15">
    <location>
        <position position="103"/>
    </location>
    <ligand>
        <name>substrate</name>
    </ligand>
</feature>
<comment type="function">
    <text evidence="13">Catalyzes the reduction of the glycolytic intermediate dihydroxyacetone phosphate (DHAP) to sn-glycerol 3-phosphate (G3P), the key precursor for phospholipid synthesis.</text>
</comment>
<dbReference type="GO" id="GO:0005975">
    <property type="term" value="P:carbohydrate metabolic process"/>
    <property type="evidence" value="ECO:0007669"/>
    <property type="project" value="InterPro"/>
</dbReference>
<keyword evidence="5 13" id="KW-0520">NAD</keyword>
<dbReference type="GO" id="GO:0046167">
    <property type="term" value="P:glycerol-3-phosphate biosynthetic process"/>
    <property type="evidence" value="ECO:0007669"/>
    <property type="project" value="UniProtKB-UniRule"/>
</dbReference>
<feature type="binding site" evidence="16">
    <location>
        <position position="136"/>
    </location>
    <ligand>
        <name>NAD(+)</name>
        <dbReference type="ChEBI" id="CHEBI:57540"/>
    </ligand>
</feature>
<dbReference type="PROSITE" id="PS00957">
    <property type="entry name" value="NAD_G3PDH"/>
    <property type="match status" value="1"/>
</dbReference>
<comment type="subcellular location">
    <subcellularLocation>
        <location evidence="13">Cytoplasm</location>
    </subcellularLocation>
</comment>
<feature type="active site" description="Proton acceptor" evidence="13 14">
    <location>
        <position position="187"/>
    </location>
</feature>
<keyword evidence="4 13" id="KW-0560">Oxidoreductase</keyword>
<dbReference type="InterPro" id="IPR011128">
    <property type="entry name" value="G3P_DH_NAD-dep_N"/>
</dbReference>
<feature type="domain" description="Glycerol-3-phosphate dehydrogenase NAD-dependent C-terminal" evidence="19">
    <location>
        <begin position="176"/>
        <end position="316"/>
    </location>
</feature>
<dbReference type="InterPro" id="IPR006168">
    <property type="entry name" value="G3P_DH_NAD-dep"/>
</dbReference>
<dbReference type="GO" id="GO:0005829">
    <property type="term" value="C:cytosol"/>
    <property type="evidence" value="ECO:0007669"/>
    <property type="project" value="TreeGrafter"/>
</dbReference>
<dbReference type="RefSeq" id="WP_271435138.1">
    <property type="nucleotide sequence ID" value="NZ_CP073355.1"/>
</dbReference>
<dbReference type="AlphaFoldDB" id="A0AAX3BCH1"/>
<feature type="binding site" evidence="13">
    <location>
        <position position="103"/>
    </location>
    <ligand>
        <name>NADPH</name>
        <dbReference type="ChEBI" id="CHEBI:57783"/>
    </ligand>
</feature>
<keyword evidence="2 13" id="KW-0444">Lipid biosynthesis</keyword>